<dbReference type="PANTHER" id="PTHR35725">
    <property type="entry name" value="CLASSICAL ARABINOGALACTAN PROTEIN 26"/>
    <property type="match status" value="1"/>
</dbReference>
<dbReference type="AlphaFoldDB" id="A0ABD3DRW2"/>
<gene>
    <name evidence="3" type="ORF">CASFOL_010003</name>
</gene>
<dbReference type="Proteomes" id="UP001632038">
    <property type="component" value="Unassembled WGS sequence"/>
</dbReference>
<keyword evidence="4" id="KW-1185">Reference proteome</keyword>
<dbReference type="PANTHER" id="PTHR35725:SF4">
    <property type="entry name" value="CLASSICAL ARABINOGALACTAN PROTEIN 26"/>
    <property type="match status" value="1"/>
</dbReference>
<sequence length="140" mass="14136">MAYTISPYLVTIFIAFFSSSSSLALKEINLPASTISAAPAILPDSISPLSSPSPTMSPDISPLFPTSPGGPGLSPSESSMPLIPSSPSPPNPDAMLAPGPAMTFGPSGLMPDSFSGRVNVPVSFSSVVVVFSAILVNAAL</sequence>
<feature type="region of interest" description="Disordered" evidence="1">
    <location>
        <begin position="49"/>
        <end position="98"/>
    </location>
</feature>
<organism evidence="3 4">
    <name type="scientific">Castilleja foliolosa</name>
    <dbReference type="NCBI Taxonomy" id="1961234"/>
    <lineage>
        <taxon>Eukaryota</taxon>
        <taxon>Viridiplantae</taxon>
        <taxon>Streptophyta</taxon>
        <taxon>Embryophyta</taxon>
        <taxon>Tracheophyta</taxon>
        <taxon>Spermatophyta</taxon>
        <taxon>Magnoliopsida</taxon>
        <taxon>eudicotyledons</taxon>
        <taxon>Gunneridae</taxon>
        <taxon>Pentapetalae</taxon>
        <taxon>asterids</taxon>
        <taxon>lamiids</taxon>
        <taxon>Lamiales</taxon>
        <taxon>Orobanchaceae</taxon>
        <taxon>Pedicularideae</taxon>
        <taxon>Castillejinae</taxon>
        <taxon>Castilleja</taxon>
    </lineage>
</organism>
<name>A0ABD3DRW2_9LAMI</name>
<evidence type="ECO:0000313" key="4">
    <source>
        <dbReference type="Proteomes" id="UP001632038"/>
    </source>
</evidence>
<feature type="chain" id="PRO_5044781331" description="Classical arabinogalactan protein 26-like" evidence="2">
    <location>
        <begin position="25"/>
        <end position="140"/>
    </location>
</feature>
<evidence type="ECO:0000256" key="2">
    <source>
        <dbReference type="SAM" id="SignalP"/>
    </source>
</evidence>
<reference evidence="4" key="1">
    <citation type="journal article" date="2024" name="IScience">
        <title>Strigolactones Initiate the Formation of Haustorium-like Structures in Castilleja.</title>
        <authorList>
            <person name="Buerger M."/>
            <person name="Peterson D."/>
            <person name="Chory J."/>
        </authorList>
    </citation>
    <scope>NUCLEOTIDE SEQUENCE [LARGE SCALE GENOMIC DNA]</scope>
</reference>
<dbReference type="InterPro" id="IPR039346">
    <property type="entry name" value="AGP25/26"/>
</dbReference>
<protein>
    <recommendedName>
        <fullName evidence="5">Classical arabinogalactan protein 26-like</fullName>
    </recommendedName>
</protein>
<evidence type="ECO:0008006" key="5">
    <source>
        <dbReference type="Google" id="ProtNLM"/>
    </source>
</evidence>
<keyword evidence="2" id="KW-0732">Signal</keyword>
<proteinExistence type="predicted"/>
<evidence type="ECO:0000313" key="3">
    <source>
        <dbReference type="EMBL" id="KAL3644823.1"/>
    </source>
</evidence>
<dbReference type="EMBL" id="JAVIJP010000013">
    <property type="protein sequence ID" value="KAL3644823.1"/>
    <property type="molecule type" value="Genomic_DNA"/>
</dbReference>
<feature type="signal peptide" evidence="2">
    <location>
        <begin position="1"/>
        <end position="24"/>
    </location>
</feature>
<feature type="compositionally biased region" description="Low complexity" evidence="1">
    <location>
        <begin position="49"/>
        <end position="83"/>
    </location>
</feature>
<comment type="caution">
    <text evidence="3">The sequence shown here is derived from an EMBL/GenBank/DDBJ whole genome shotgun (WGS) entry which is preliminary data.</text>
</comment>
<accession>A0ABD3DRW2</accession>
<evidence type="ECO:0000256" key="1">
    <source>
        <dbReference type="SAM" id="MobiDB-lite"/>
    </source>
</evidence>